<keyword evidence="1" id="KW-0732">Signal</keyword>
<accession>A0A834K866</accession>
<evidence type="ECO:0000313" key="3">
    <source>
        <dbReference type="Proteomes" id="UP000600918"/>
    </source>
</evidence>
<proteinExistence type="predicted"/>
<feature type="chain" id="PRO_5032578254" evidence="1">
    <location>
        <begin position="35"/>
        <end position="150"/>
    </location>
</feature>
<organism evidence="2 3">
    <name type="scientific">Vespula pensylvanica</name>
    <name type="common">Western yellow jacket</name>
    <name type="synonym">Wasp</name>
    <dbReference type="NCBI Taxonomy" id="30213"/>
    <lineage>
        <taxon>Eukaryota</taxon>
        <taxon>Metazoa</taxon>
        <taxon>Ecdysozoa</taxon>
        <taxon>Arthropoda</taxon>
        <taxon>Hexapoda</taxon>
        <taxon>Insecta</taxon>
        <taxon>Pterygota</taxon>
        <taxon>Neoptera</taxon>
        <taxon>Endopterygota</taxon>
        <taxon>Hymenoptera</taxon>
        <taxon>Apocrita</taxon>
        <taxon>Aculeata</taxon>
        <taxon>Vespoidea</taxon>
        <taxon>Vespidae</taxon>
        <taxon>Vespinae</taxon>
        <taxon>Vespula</taxon>
    </lineage>
</organism>
<sequence length="150" mass="17010">MTQKTFDNPQNYALIANRIIAFLVILDLSRSTYADDDDNDDDDDDDDDSCVANRKARMFVFQLSMQEHSNRNSPTIVSYYNDERIRRFLLVMSLISSCLSRLTRRDKNADRKCRCCVCTLITRADCDINSSAGVATAVTIAAFVAGLRYL</sequence>
<evidence type="ECO:0000256" key="1">
    <source>
        <dbReference type="SAM" id="SignalP"/>
    </source>
</evidence>
<dbReference type="AlphaFoldDB" id="A0A834K866"/>
<dbReference type="Proteomes" id="UP000600918">
    <property type="component" value="Unassembled WGS sequence"/>
</dbReference>
<comment type="caution">
    <text evidence="2">The sequence shown here is derived from an EMBL/GenBank/DDBJ whole genome shotgun (WGS) entry which is preliminary data.</text>
</comment>
<gene>
    <name evidence="2" type="ORF">H0235_015284</name>
</gene>
<keyword evidence="3" id="KW-1185">Reference proteome</keyword>
<name>A0A834K866_VESPE</name>
<feature type="signal peptide" evidence="1">
    <location>
        <begin position="1"/>
        <end position="34"/>
    </location>
</feature>
<reference evidence="2" key="1">
    <citation type="journal article" date="2020" name="G3 (Bethesda)">
        <title>High-Quality Assemblies for Three Invasive Social Wasps from the &lt;i&gt;Vespula&lt;/i&gt; Genus.</title>
        <authorList>
            <person name="Harrop T.W.R."/>
            <person name="Guhlin J."/>
            <person name="McLaughlin G.M."/>
            <person name="Permina E."/>
            <person name="Stockwell P."/>
            <person name="Gilligan J."/>
            <person name="Le Lec M.F."/>
            <person name="Gruber M.A.M."/>
            <person name="Quinn O."/>
            <person name="Lovegrove M."/>
            <person name="Duncan E.J."/>
            <person name="Remnant E.J."/>
            <person name="Van Eeckhoven J."/>
            <person name="Graham B."/>
            <person name="Knapp R.A."/>
            <person name="Langford K.W."/>
            <person name="Kronenberg Z."/>
            <person name="Press M.O."/>
            <person name="Eacker S.M."/>
            <person name="Wilson-Rankin E.E."/>
            <person name="Purcell J."/>
            <person name="Lester P.J."/>
            <person name="Dearden P.K."/>
        </authorList>
    </citation>
    <scope>NUCLEOTIDE SEQUENCE</scope>
    <source>
        <strain evidence="2">Volc-1</strain>
    </source>
</reference>
<protein>
    <submittedName>
        <fullName evidence="2">Uncharacterized protein</fullName>
    </submittedName>
</protein>
<evidence type="ECO:0000313" key="2">
    <source>
        <dbReference type="EMBL" id="KAF7401948.1"/>
    </source>
</evidence>
<dbReference type="EMBL" id="JACSDY010000017">
    <property type="protein sequence ID" value="KAF7401948.1"/>
    <property type="molecule type" value="Genomic_DNA"/>
</dbReference>